<evidence type="ECO:0000256" key="7">
    <source>
        <dbReference type="ARBA" id="ARBA00049662"/>
    </source>
</evidence>
<evidence type="ECO:0000256" key="2">
    <source>
        <dbReference type="ARBA" id="ARBA00022448"/>
    </source>
</evidence>
<feature type="transmembrane region" description="Helical" evidence="9">
    <location>
        <begin position="165"/>
        <end position="185"/>
    </location>
</feature>
<evidence type="ECO:0000256" key="1">
    <source>
        <dbReference type="ARBA" id="ARBA00004141"/>
    </source>
</evidence>
<dbReference type="Proteomes" id="UP000236161">
    <property type="component" value="Unassembled WGS sequence"/>
</dbReference>
<keyword evidence="6 9" id="KW-0472">Membrane</keyword>
<dbReference type="EMBL" id="KZ451980">
    <property type="protein sequence ID" value="PKA54993.1"/>
    <property type="molecule type" value="Genomic_DNA"/>
</dbReference>
<proteinExistence type="inferred from homology"/>
<dbReference type="GO" id="GO:0015179">
    <property type="term" value="F:L-amino acid transmembrane transporter activity"/>
    <property type="evidence" value="ECO:0007669"/>
    <property type="project" value="TreeGrafter"/>
</dbReference>
<evidence type="ECO:0000256" key="4">
    <source>
        <dbReference type="ARBA" id="ARBA00022970"/>
    </source>
</evidence>
<feature type="transmembrane region" description="Helical" evidence="9">
    <location>
        <begin position="256"/>
        <end position="273"/>
    </location>
</feature>
<keyword evidence="3 9" id="KW-0812">Transmembrane</keyword>
<evidence type="ECO:0000256" key="5">
    <source>
        <dbReference type="ARBA" id="ARBA00022989"/>
    </source>
</evidence>
<keyword evidence="2" id="KW-0813">Transport</keyword>
<dbReference type="STRING" id="1088818.A0A2I0AHF6"/>
<sequence length="411" mass="44832">MNSILDRSICIGCSDEEDGVHEEDNRVQAEDEDDTVVSDSSSAGCYRLGISFISTSLRGRQSSDIIGSLIKPLLFKRTIDEEEHWPSPESQHGKSSHTLTPPTLPARQRPRTKDRHKLQSANDDVDELPVASRQCSYGQAVVNGINVLSGVGMLSAPYAVKEGGWIGLSLLFIYAVLAFYTGVLLRHCLDSQPGLETYPDIGQAAFGIPGRIVVSVVLYVELYACCVQQIILETDNLSSLFPNAHLYIGRVHLDSHLLFAVLITLIILPTTWLRDLRMFSYISAGGVIASILVAACLLWVGLVDHIGFKREGASLNLSGIPIAIGLYGFAYSGHAVFPNIYTSLKKRSDFPAVLFTSFAICTILFAGVAAMGFVLFGESTKSQFTLNMPQELLASKIAVWTTVVNPITKYP</sequence>
<dbReference type="PANTHER" id="PTHR22950:SF692">
    <property type="entry name" value="TRANSMEMBRANE AMINO ACID TRANSPORTER FAMILY PROTEIN"/>
    <property type="match status" value="1"/>
</dbReference>
<organism evidence="11 12">
    <name type="scientific">Apostasia shenzhenica</name>
    <dbReference type="NCBI Taxonomy" id="1088818"/>
    <lineage>
        <taxon>Eukaryota</taxon>
        <taxon>Viridiplantae</taxon>
        <taxon>Streptophyta</taxon>
        <taxon>Embryophyta</taxon>
        <taxon>Tracheophyta</taxon>
        <taxon>Spermatophyta</taxon>
        <taxon>Magnoliopsida</taxon>
        <taxon>Liliopsida</taxon>
        <taxon>Asparagales</taxon>
        <taxon>Orchidaceae</taxon>
        <taxon>Apostasioideae</taxon>
        <taxon>Apostasia</taxon>
    </lineage>
</organism>
<feature type="compositionally biased region" description="Basic residues" evidence="8">
    <location>
        <begin position="108"/>
        <end position="118"/>
    </location>
</feature>
<dbReference type="GO" id="GO:0005774">
    <property type="term" value="C:vacuolar membrane"/>
    <property type="evidence" value="ECO:0007669"/>
    <property type="project" value="TreeGrafter"/>
</dbReference>
<dbReference type="PANTHER" id="PTHR22950">
    <property type="entry name" value="AMINO ACID TRANSPORTER"/>
    <property type="match status" value="1"/>
</dbReference>
<feature type="region of interest" description="Disordered" evidence="8">
    <location>
        <begin position="83"/>
        <end position="123"/>
    </location>
</feature>
<evidence type="ECO:0000256" key="8">
    <source>
        <dbReference type="SAM" id="MobiDB-lite"/>
    </source>
</evidence>
<gene>
    <name evidence="11" type="ORF">AXF42_Ash003630</name>
</gene>
<reference evidence="11 12" key="1">
    <citation type="journal article" date="2017" name="Nature">
        <title>The Apostasia genome and the evolution of orchids.</title>
        <authorList>
            <person name="Zhang G.Q."/>
            <person name="Liu K.W."/>
            <person name="Li Z."/>
            <person name="Lohaus R."/>
            <person name="Hsiao Y.Y."/>
            <person name="Niu S.C."/>
            <person name="Wang J.Y."/>
            <person name="Lin Y.C."/>
            <person name="Xu Q."/>
            <person name="Chen L.J."/>
            <person name="Yoshida K."/>
            <person name="Fujiwara S."/>
            <person name="Wang Z.W."/>
            <person name="Zhang Y.Q."/>
            <person name="Mitsuda N."/>
            <person name="Wang M."/>
            <person name="Liu G.H."/>
            <person name="Pecoraro L."/>
            <person name="Huang H.X."/>
            <person name="Xiao X.J."/>
            <person name="Lin M."/>
            <person name="Wu X.Y."/>
            <person name="Wu W.L."/>
            <person name="Chen Y.Y."/>
            <person name="Chang S.B."/>
            <person name="Sakamoto S."/>
            <person name="Ohme-Takagi M."/>
            <person name="Yagi M."/>
            <person name="Zeng S.J."/>
            <person name="Shen C.Y."/>
            <person name="Yeh C.M."/>
            <person name="Luo Y.B."/>
            <person name="Tsai W.C."/>
            <person name="Van de Peer Y."/>
            <person name="Liu Z.J."/>
        </authorList>
    </citation>
    <scope>NUCLEOTIDE SEQUENCE [LARGE SCALE GENOMIC DNA]</scope>
    <source>
        <strain evidence="12">cv. Shenzhen</strain>
        <tissue evidence="11">Stem</tissue>
    </source>
</reference>
<feature type="transmembrane region" description="Helical" evidence="9">
    <location>
        <begin position="279"/>
        <end position="302"/>
    </location>
</feature>
<evidence type="ECO:0000256" key="6">
    <source>
        <dbReference type="ARBA" id="ARBA00023136"/>
    </source>
</evidence>
<evidence type="ECO:0000256" key="3">
    <source>
        <dbReference type="ARBA" id="ARBA00022692"/>
    </source>
</evidence>
<evidence type="ECO:0000313" key="12">
    <source>
        <dbReference type="Proteomes" id="UP000236161"/>
    </source>
</evidence>
<feature type="transmembrane region" description="Helical" evidence="9">
    <location>
        <begin position="314"/>
        <end position="332"/>
    </location>
</feature>
<comment type="subcellular location">
    <subcellularLocation>
        <location evidence="1">Membrane</location>
        <topology evidence="1">Multi-pass membrane protein</topology>
    </subcellularLocation>
</comment>
<protein>
    <submittedName>
        <fullName evidence="11">Lysine histidine transporter-like 4</fullName>
    </submittedName>
</protein>
<keyword evidence="5 9" id="KW-1133">Transmembrane helix</keyword>
<comment type="similarity">
    <text evidence="7">Belongs to the amino acid/polyamine transporter 2 family. Amino acid/auxin permease (AAAP) (TC 2.A.18.5) subfamily.</text>
</comment>
<dbReference type="AlphaFoldDB" id="A0A2I0AHF6"/>
<dbReference type="Pfam" id="PF01490">
    <property type="entry name" value="Aa_trans"/>
    <property type="match status" value="1"/>
</dbReference>
<feature type="domain" description="Amino acid transporter transmembrane" evidence="10">
    <location>
        <begin position="135"/>
        <end position="411"/>
    </location>
</feature>
<name>A0A2I0AHF6_9ASPA</name>
<keyword evidence="4" id="KW-0029">Amino-acid transport</keyword>
<keyword evidence="12" id="KW-1185">Reference proteome</keyword>
<evidence type="ECO:0000313" key="11">
    <source>
        <dbReference type="EMBL" id="PKA54993.1"/>
    </source>
</evidence>
<feature type="transmembrane region" description="Helical" evidence="9">
    <location>
        <begin position="352"/>
        <end position="376"/>
    </location>
</feature>
<evidence type="ECO:0000259" key="10">
    <source>
        <dbReference type="Pfam" id="PF01490"/>
    </source>
</evidence>
<dbReference type="InterPro" id="IPR013057">
    <property type="entry name" value="AA_transpt_TM"/>
</dbReference>
<accession>A0A2I0AHF6</accession>
<dbReference type="OrthoDB" id="655540at2759"/>
<evidence type="ECO:0000256" key="9">
    <source>
        <dbReference type="SAM" id="Phobius"/>
    </source>
</evidence>
<feature type="region of interest" description="Disordered" evidence="8">
    <location>
        <begin position="16"/>
        <end position="40"/>
    </location>
</feature>